<feature type="compositionally biased region" description="Basic and acidic residues" evidence="6">
    <location>
        <begin position="511"/>
        <end position="522"/>
    </location>
</feature>
<dbReference type="InterPro" id="IPR015300">
    <property type="entry name" value="DNA-bd_pseudobarrel_sf"/>
</dbReference>
<dbReference type="GO" id="GO:0005634">
    <property type="term" value="C:nucleus"/>
    <property type="evidence" value="ECO:0007669"/>
    <property type="project" value="UniProtKB-SubCell"/>
</dbReference>
<comment type="caution">
    <text evidence="7">The sequence shown here is derived from an EMBL/GenBank/DDBJ whole genome shotgun (WGS) entry which is preliminary data.</text>
</comment>
<dbReference type="Pfam" id="PF03754">
    <property type="entry name" value="At2g31720-like"/>
    <property type="match status" value="1"/>
</dbReference>
<reference evidence="7 8" key="1">
    <citation type="submission" date="2018-10" db="EMBL/GenBank/DDBJ databases">
        <title>A high-quality apple genome assembly.</title>
        <authorList>
            <person name="Hu J."/>
        </authorList>
    </citation>
    <scope>NUCLEOTIDE SEQUENCE [LARGE SCALE GENOMIC DNA]</scope>
    <source>
        <strain evidence="8">cv. HFTH1</strain>
        <tissue evidence="7">Young leaf</tissue>
    </source>
</reference>
<keyword evidence="2" id="KW-0805">Transcription regulation</keyword>
<evidence type="ECO:0000256" key="1">
    <source>
        <dbReference type="ARBA" id="ARBA00004123"/>
    </source>
</evidence>
<name>A0A498KAG6_MALDO</name>
<comment type="subcellular location">
    <subcellularLocation>
        <location evidence="1">Nucleus</location>
    </subcellularLocation>
</comment>
<keyword evidence="3" id="KW-0238">DNA-binding</keyword>
<sequence length="540" mass="61039">MATKITLDYVRKLQVESFTKMLAEVKAVAKNRDEELSMLEQKVLLDLFQNKGKKSTESKKRKAASASNNQKIKKHNFGSSSRSMQDEYVYYKDCDEEDHEKKARTKKQKTAKKAESVKLSSPSIPLPPPELPKEFKEKIESMHGFQVQLMIQKQLFKTDLSYGHDRLSMPRNQVVNKHFLGEHEKRLENGRVLEVKVIDSGLKERKLWLAKWFTHTQSSFSYVLGRGWRTILKDEEVGLNENDVIQVWSFRYIDPNPDIKKEGLGFALVKIRGDGKKDFNDGTSIERQQVIESAITKKDVNGSTSTDRQEAFVSQLIKTDEMETDANVSTGTETTEPVDLAMIKKEESKKDSICSTASEEAIESSKAKNKSLQAAVKAMKHVSLNLKSYMPRDQVINKNFLGQDDERLNNGVIYVRVVDPCLMVHDDLGLTKWVTQTKSSFSFALNKGWNSISTNKKSMKYNLTEEDLFLFINNPDLGNQESLGLAVVKLKKNVNGGSSTTDMQEAAESSMMKKDEEGKKDTNGCSSSRGASASEEFCTQ</sequence>
<feature type="region of interest" description="Disordered" evidence="6">
    <location>
        <begin position="496"/>
        <end position="540"/>
    </location>
</feature>
<feature type="region of interest" description="Disordered" evidence="6">
    <location>
        <begin position="54"/>
        <end position="80"/>
    </location>
</feature>
<dbReference type="PANTHER" id="PTHR31541:SF25">
    <property type="entry name" value="GAMMA-GLIADIN B"/>
    <property type="match status" value="1"/>
</dbReference>
<evidence type="ECO:0000256" key="4">
    <source>
        <dbReference type="ARBA" id="ARBA00023163"/>
    </source>
</evidence>
<dbReference type="InterPro" id="IPR005508">
    <property type="entry name" value="At2g31720-like"/>
</dbReference>
<evidence type="ECO:0000313" key="8">
    <source>
        <dbReference type="Proteomes" id="UP000290289"/>
    </source>
</evidence>
<evidence type="ECO:0000256" key="3">
    <source>
        <dbReference type="ARBA" id="ARBA00023125"/>
    </source>
</evidence>
<dbReference type="STRING" id="3750.A0A498KAG6"/>
<dbReference type="GO" id="GO:0003677">
    <property type="term" value="F:DNA binding"/>
    <property type="evidence" value="ECO:0007669"/>
    <property type="project" value="UniProtKB-KW"/>
</dbReference>
<proteinExistence type="predicted"/>
<dbReference type="Gene3D" id="2.40.330.10">
    <property type="entry name" value="DNA-binding pseudobarrel domain"/>
    <property type="match status" value="1"/>
</dbReference>
<evidence type="ECO:0000256" key="6">
    <source>
        <dbReference type="SAM" id="MobiDB-lite"/>
    </source>
</evidence>
<dbReference type="PANTHER" id="PTHR31541">
    <property type="entry name" value="B3 DOMAIN PLANT PROTEIN-RELATED"/>
    <property type="match status" value="1"/>
</dbReference>
<evidence type="ECO:0008006" key="9">
    <source>
        <dbReference type="Google" id="ProtNLM"/>
    </source>
</evidence>
<keyword evidence="8" id="KW-1185">Reference proteome</keyword>
<evidence type="ECO:0000256" key="5">
    <source>
        <dbReference type="ARBA" id="ARBA00023242"/>
    </source>
</evidence>
<evidence type="ECO:0000256" key="2">
    <source>
        <dbReference type="ARBA" id="ARBA00023015"/>
    </source>
</evidence>
<feature type="compositionally biased region" description="Basic residues" evidence="6">
    <location>
        <begin position="102"/>
        <end position="111"/>
    </location>
</feature>
<dbReference type="SUPFAM" id="SSF101936">
    <property type="entry name" value="DNA-binding pseudobarrel domain"/>
    <property type="match status" value="1"/>
</dbReference>
<feature type="region of interest" description="Disordered" evidence="6">
    <location>
        <begin position="99"/>
        <end position="129"/>
    </location>
</feature>
<feature type="compositionally biased region" description="Polar residues" evidence="6">
    <location>
        <begin position="523"/>
        <end position="540"/>
    </location>
</feature>
<gene>
    <name evidence="7" type="ORF">DVH24_030371</name>
</gene>
<keyword evidence="4" id="KW-0804">Transcription</keyword>
<protein>
    <recommendedName>
        <fullName evidence="9">TF-B3 domain-containing protein</fullName>
    </recommendedName>
</protein>
<accession>A0A498KAG6</accession>
<organism evidence="7 8">
    <name type="scientific">Malus domestica</name>
    <name type="common">Apple</name>
    <name type="synonym">Pyrus malus</name>
    <dbReference type="NCBI Taxonomy" id="3750"/>
    <lineage>
        <taxon>Eukaryota</taxon>
        <taxon>Viridiplantae</taxon>
        <taxon>Streptophyta</taxon>
        <taxon>Embryophyta</taxon>
        <taxon>Tracheophyta</taxon>
        <taxon>Spermatophyta</taxon>
        <taxon>Magnoliopsida</taxon>
        <taxon>eudicotyledons</taxon>
        <taxon>Gunneridae</taxon>
        <taxon>Pentapetalae</taxon>
        <taxon>rosids</taxon>
        <taxon>fabids</taxon>
        <taxon>Rosales</taxon>
        <taxon>Rosaceae</taxon>
        <taxon>Amygdaloideae</taxon>
        <taxon>Maleae</taxon>
        <taxon>Malus</taxon>
    </lineage>
</organism>
<keyword evidence="5" id="KW-0539">Nucleus</keyword>
<dbReference type="EMBL" id="RDQH01000330">
    <property type="protein sequence ID" value="RXI02442.1"/>
    <property type="molecule type" value="Genomic_DNA"/>
</dbReference>
<dbReference type="Proteomes" id="UP000290289">
    <property type="component" value="Chromosome 4"/>
</dbReference>
<evidence type="ECO:0000313" key="7">
    <source>
        <dbReference type="EMBL" id="RXI02442.1"/>
    </source>
</evidence>
<dbReference type="AlphaFoldDB" id="A0A498KAG6"/>